<dbReference type="InterPro" id="IPR025753">
    <property type="entry name" value="AAA_N_dom"/>
</dbReference>
<dbReference type="Gene3D" id="3.40.50.300">
    <property type="entry name" value="P-loop containing nucleotide triphosphate hydrolases"/>
    <property type="match status" value="1"/>
</dbReference>
<feature type="transmembrane region" description="Helical" evidence="7">
    <location>
        <begin position="6"/>
        <end position="24"/>
    </location>
</feature>
<evidence type="ECO:0000256" key="7">
    <source>
        <dbReference type="SAM" id="Phobius"/>
    </source>
</evidence>
<evidence type="ECO:0000256" key="2">
    <source>
        <dbReference type="ARBA" id="ARBA00007448"/>
    </source>
</evidence>
<dbReference type="InterPro" id="IPR003593">
    <property type="entry name" value="AAA+_ATPase"/>
</dbReference>
<dbReference type="SUPFAM" id="SSF52540">
    <property type="entry name" value="P-loop containing nucleoside triphosphate hydrolases"/>
    <property type="match status" value="1"/>
</dbReference>
<dbReference type="InterPro" id="IPR058017">
    <property type="entry name" value="At3g28540-like_C"/>
</dbReference>
<keyword evidence="3" id="KW-0378">Hydrolase</keyword>
<evidence type="ECO:0000256" key="6">
    <source>
        <dbReference type="SAM" id="MobiDB-lite"/>
    </source>
</evidence>
<evidence type="ECO:0000256" key="4">
    <source>
        <dbReference type="ARBA" id="ARBA00022842"/>
    </source>
</evidence>
<keyword evidence="7" id="KW-0472">Membrane</keyword>
<dbReference type="InterPro" id="IPR050747">
    <property type="entry name" value="Mitochondrial_chaperone_BCS1"/>
</dbReference>
<keyword evidence="7" id="KW-1133">Transmembrane helix</keyword>
<feature type="domain" description="AAA+ ATPase" evidence="8">
    <location>
        <begin position="223"/>
        <end position="349"/>
    </location>
</feature>
<dbReference type="Pfam" id="PF14363">
    <property type="entry name" value="AAA_assoc"/>
    <property type="match status" value="1"/>
</dbReference>
<dbReference type="GO" id="GO:0006950">
    <property type="term" value="P:response to stress"/>
    <property type="evidence" value="ECO:0007669"/>
    <property type="project" value="UniProtKB-ARBA"/>
</dbReference>
<sequence length="487" mass="56095">MFLTNLTLLLLLVFILIIIFRLLLRTSLIQSLKNTWRFFEEKCYVYQFYRVPKFNDNMQENQLYRKVYAYLNSLQCVEESDFANLLSSSKSTEINLVLDENQTIADQFLGARVYWKIENNDKNDTKSLVMRIRRNDKRRILVSYLQHIHQAFDEIEQKRKEVRLHVNAETEPQRNGRWISTPFTHPATMETVVMDGDLKTRIKSDLESFLKSRQYYHRLGRVWKRSYLLYGGVGTGKSTFVAAMAKFVNYDIYEINLHKVQNDADLKYLLLQTTKKSVLVIEDLDRYLDEKSKSTAISISGILNFMDGLFSCCGEERLMIFTMNCKENVGACALRPGRVDVHIHFPLCDFTAFKSLANSHLGLKDHKLFHQVEEVFQNGAALSPAEIGEIMISNRGSPTRALKTVITALQGNIAGRVERRLSGFGSKPMDGVYDLGKEGHNGIHPMKEIKNLYGLLRSRSSRKAEADKFDIEPDERENSGSGHSRDN</sequence>
<dbReference type="GO" id="GO:0016787">
    <property type="term" value="F:hydrolase activity"/>
    <property type="evidence" value="ECO:0007669"/>
    <property type="project" value="UniProtKB-KW"/>
</dbReference>
<accession>A0ABD3EDU3</accession>
<name>A0ABD3EDU3_9LAMI</name>
<keyword evidence="10" id="KW-1185">Reference proteome</keyword>
<evidence type="ECO:0000259" key="8">
    <source>
        <dbReference type="SMART" id="SM00382"/>
    </source>
</evidence>
<dbReference type="AlphaFoldDB" id="A0ABD3EDU3"/>
<dbReference type="InterPro" id="IPR003959">
    <property type="entry name" value="ATPase_AAA_core"/>
</dbReference>
<gene>
    <name evidence="9" type="ORF">CASFOL_004297</name>
</gene>
<proteinExistence type="inferred from homology"/>
<comment type="similarity">
    <text evidence="2">Belongs to the AAA ATPase family. BCS1 subfamily.</text>
</comment>
<comment type="catalytic activity">
    <reaction evidence="5">
        <text>ATP + H2O = ADP + phosphate + H(+)</text>
        <dbReference type="Rhea" id="RHEA:13065"/>
        <dbReference type="ChEBI" id="CHEBI:15377"/>
        <dbReference type="ChEBI" id="CHEBI:15378"/>
        <dbReference type="ChEBI" id="CHEBI:30616"/>
        <dbReference type="ChEBI" id="CHEBI:43474"/>
        <dbReference type="ChEBI" id="CHEBI:456216"/>
    </reaction>
</comment>
<comment type="cofactor">
    <cofactor evidence="1">
        <name>Mg(2+)</name>
        <dbReference type="ChEBI" id="CHEBI:18420"/>
    </cofactor>
</comment>
<dbReference type="SMART" id="SM00382">
    <property type="entry name" value="AAA"/>
    <property type="match status" value="1"/>
</dbReference>
<evidence type="ECO:0000313" key="9">
    <source>
        <dbReference type="EMBL" id="KAL3651295.1"/>
    </source>
</evidence>
<feature type="region of interest" description="Disordered" evidence="6">
    <location>
        <begin position="463"/>
        <end position="487"/>
    </location>
</feature>
<evidence type="ECO:0000256" key="5">
    <source>
        <dbReference type="ARBA" id="ARBA00049360"/>
    </source>
</evidence>
<keyword evidence="4" id="KW-0460">Magnesium</keyword>
<evidence type="ECO:0000256" key="3">
    <source>
        <dbReference type="ARBA" id="ARBA00022801"/>
    </source>
</evidence>
<dbReference type="Pfam" id="PF25568">
    <property type="entry name" value="AAA_lid_At3g28540"/>
    <property type="match status" value="1"/>
</dbReference>
<protein>
    <recommendedName>
        <fullName evidence="8">AAA+ ATPase domain-containing protein</fullName>
    </recommendedName>
</protein>
<comment type="caution">
    <text evidence="9">The sequence shown here is derived from an EMBL/GenBank/DDBJ whole genome shotgun (WGS) entry which is preliminary data.</text>
</comment>
<dbReference type="Proteomes" id="UP001632038">
    <property type="component" value="Unassembled WGS sequence"/>
</dbReference>
<reference evidence="10" key="1">
    <citation type="journal article" date="2024" name="IScience">
        <title>Strigolactones Initiate the Formation of Haustorium-like Structures in Castilleja.</title>
        <authorList>
            <person name="Buerger M."/>
            <person name="Peterson D."/>
            <person name="Chory J."/>
        </authorList>
    </citation>
    <scope>NUCLEOTIDE SEQUENCE [LARGE SCALE GENOMIC DNA]</scope>
</reference>
<organism evidence="9 10">
    <name type="scientific">Castilleja foliolosa</name>
    <dbReference type="NCBI Taxonomy" id="1961234"/>
    <lineage>
        <taxon>Eukaryota</taxon>
        <taxon>Viridiplantae</taxon>
        <taxon>Streptophyta</taxon>
        <taxon>Embryophyta</taxon>
        <taxon>Tracheophyta</taxon>
        <taxon>Spermatophyta</taxon>
        <taxon>Magnoliopsida</taxon>
        <taxon>eudicotyledons</taxon>
        <taxon>Gunneridae</taxon>
        <taxon>Pentapetalae</taxon>
        <taxon>asterids</taxon>
        <taxon>lamiids</taxon>
        <taxon>Lamiales</taxon>
        <taxon>Orobanchaceae</taxon>
        <taxon>Pedicularideae</taxon>
        <taxon>Castillejinae</taxon>
        <taxon>Castilleja</taxon>
    </lineage>
</organism>
<evidence type="ECO:0000256" key="1">
    <source>
        <dbReference type="ARBA" id="ARBA00001946"/>
    </source>
</evidence>
<dbReference type="Pfam" id="PF00004">
    <property type="entry name" value="AAA"/>
    <property type="match status" value="1"/>
</dbReference>
<evidence type="ECO:0000313" key="10">
    <source>
        <dbReference type="Proteomes" id="UP001632038"/>
    </source>
</evidence>
<dbReference type="PANTHER" id="PTHR23070">
    <property type="entry name" value="BCS1 AAA-TYPE ATPASE"/>
    <property type="match status" value="1"/>
</dbReference>
<keyword evidence="7" id="KW-0812">Transmembrane</keyword>
<dbReference type="InterPro" id="IPR027417">
    <property type="entry name" value="P-loop_NTPase"/>
</dbReference>
<dbReference type="EMBL" id="JAVIJP010000006">
    <property type="protein sequence ID" value="KAL3651295.1"/>
    <property type="molecule type" value="Genomic_DNA"/>
</dbReference>